<sequence length="85" mass="9621">MAIRYFTDVDLNNVLAGTIDTWVLWNLTGGKVHATDHSNASRTMLMNLKTCEWDENLLKLLQIPAHILPQIQPSLGVFELLMLLC</sequence>
<evidence type="ECO:0000259" key="4">
    <source>
        <dbReference type="Pfam" id="PF00370"/>
    </source>
</evidence>
<dbReference type="PANTHER" id="PTHR10196">
    <property type="entry name" value="SUGAR KINASE"/>
    <property type="match status" value="1"/>
</dbReference>
<evidence type="ECO:0000313" key="5">
    <source>
        <dbReference type="EMBL" id="BDI20114.1"/>
    </source>
</evidence>
<comment type="similarity">
    <text evidence="1">Belongs to the FGGY kinase family.</text>
</comment>
<keyword evidence="2" id="KW-0808">Transferase</keyword>
<proteinExistence type="inferred from homology"/>
<reference evidence="5" key="1">
    <citation type="submission" date="2022-04" db="EMBL/GenBank/DDBJ databases">
        <title>Complete genome sequence of a cyanobacterium, Nostoc sp. SO-36, isolated in Antarctica.</title>
        <authorList>
            <person name="Kanesaki Y."/>
            <person name="Effendi D."/>
            <person name="Sakamoto T."/>
            <person name="Ohtani S."/>
            <person name="Awai K."/>
        </authorList>
    </citation>
    <scope>NUCLEOTIDE SEQUENCE</scope>
    <source>
        <strain evidence="5">SO-36</strain>
    </source>
</reference>
<protein>
    <recommendedName>
        <fullName evidence="4">Carbohydrate kinase FGGY N-terminal domain-containing protein</fullName>
    </recommendedName>
</protein>
<dbReference type="InterPro" id="IPR018484">
    <property type="entry name" value="FGGY_N"/>
</dbReference>
<organism evidence="5 6">
    <name type="scientific">Nostoc cf. commune SO-36</name>
    <dbReference type="NCBI Taxonomy" id="449208"/>
    <lineage>
        <taxon>Bacteria</taxon>
        <taxon>Bacillati</taxon>
        <taxon>Cyanobacteriota</taxon>
        <taxon>Cyanophyceae</taxon>
        <taxon>Nostocales</taxon>
        <taxon>Nostocaceae</taxon>
        <taxon>Nostoc</taxon>
    </lineage>
</organism>
<dbReference type="InterPro" id="IPR043129">
    <property type="entry name" value="ATPase_NBD"/>
</dbReference>
<dbReference type="EMBL" id="AP025732">
    <property type="protein sequence ID" value="BDI20114.1"/>
    <property type="molecule type" value="Genomic_DNA"/>
</dbReference>
<dbReference type="Gene3D" id="3.30.420.40">
    <property type="match status" value="1"/>
</dbReference>
<evidence type="ECO:0000256" key="3">
    <source>
        <dbReference type="ARBA" id="ARBA00022777"/>
    </source>
</evidence>
<keyword evidence="3" id="KW-0418">Kinase</keyword>
<evidence type="ECO:0000256" key="2">
    <source>
        <dbReference type="ARBA" id="ARBA00022679"/>
    </source>
</evidence>
<keyword evidence="6" id="KW-1185">Reference proteome</keyword>
<dbReference type="PANTHER" id="PTHR10196:SF69">
    <property type="entry name" value="GLYCEROL KINASE"/>
    <property type="match status" value="1"/>
</dbReference>
<accession>A0ABM7ZA41</accession>
<evidence type="ECO:0000256" key="1">
    <source>
        <dbReference type="ARBA" id="ARBA00009156"/>
    </source>
</evidence>
<dbReference type="Pfam" id="PF00370">
    <property type="entry name" value="FGGY_N"/>
    <property type="match status" value="1"/>
</dbReference>
<gene>
    <name evidence="5" type="ORF">ANSO36C_59160</name>
</gene>
<dbReference type="Proteomes" id="UP001055453">
    <property type="component" value="Chromosome"/>
</dbReference>
<feature type="domain" description="Carbohydrate kinase FGGY N-terminal" evidence="4">
    <location>
        <begin position="16"/>
        <end position="75"/>
    </location>
</feature>
<name>A0ABM7ZA41_NOSCO</name>
<evidence type="ECO:0000313" key="6">
    <source>
        <dbReference type="Proteomes" id="UP001055453"/>
    </source>
</evidence>
<dbReference type="SUPFAM" id="SSF53067">
    <property type="entry name" value="Actin-like ATPase domain"/>
    <property type="match status" value="1"/>
</dbReference>